<organism evidence="4 5">
    <name type="scientific">Stachybotrys elegans</name>
    <dbReference type="NCBI Taxonomy" id="80388"/>
    <lineage>
        <taxon>Eukaryota</taxon>
        <taxon>Fungi</taxon>
        <taxon>Dikarya</taxon>
        <taxon>Ascomycota</taxon>
        <taxon>Pezizomycotina</taxon>
        <taxon>Sordariomycetes</taxon>
        <taxon>Hypocreomycetidae</taxon>
        <taxon>Hypocreales</taxon>
        <taxon>Stachybotryaceae</taxon>
        <taxon>Stachybotrys</taxon>
    </lineage>
</organism>
<feature type="repeat" description="WD" evidence="3">
    <location>
        <begin position="464"/>
        <end position="498"/>
    </location>
</feature>
<feature type="repeat" description="WD" evidence="3">
    <location>
        <begin position="70"/>
        <end position="111"/>
    </location>
</feature>
<dbReference type="Pfam" id="PF00400">
    <property type="entry name" value="WD40"/>
    <property type="match status" value="9"/>
</dbReference>
<dbReference type="EMBL" id="JAGPNK010000012">
    <property type="protein sequence ID" value="KAH7310876.1"/>
    <property type="molecule type" value="Genomic_DNA"/>
</dbReference>
<dbReference type="PRINTS" id="PR00320">
    <property type="entry name" value="GPROTEINBRPT"/>
</dbReference>
<evidence type="ECO:0000256" key="1">
    <source>
        <dbReference type="ARBA" id="ARBA00022574"/>
    </source>
</evidence>
<sequence length="602" mass="66038">MSFEEDVSKWLSGLPVVDEDWGECLQTLEGHTGSVRSVAFSTDGRYLVSASEDYTVKVWDAVSSKCTLTLRVHNYIVTCAVFSHNDKYIASASVDRTICVWDAITGKCLQTLRNDIGGLNSIAFSHDDIYIASASFHNMVRIWHVSVGERLVDFKGHKQSVNSVAFSPDDQYLASGSDDKTVRTWDAATGECLQIMRKHDSKVTSVAFSNDGIYLASASRDARVNLWDPAIGVCLQVIKLSQGVEALNCVSFSMDGKYLVTASDNATARIWSSSSSKCLHVFRGHSDYLTSVAYSSDGRLVASGSGDKTIKIWDTEAKSHLKVWDVADSFCLHTLKGHIAVVSAVAFSGDNKCIVSSSGNTVKKWDLYTGQCTEMVSEVPDSVQGIAVSHDAARVVLSYQDRPVVLWFKGLAMSTYETCTWPHKGLAFSPDGLGFACASLFNTINIWGSDLTKCVMTLQGHREITAVAFSQAGTHLFSASKDHTVKRWDTRTGVCLQTFDIGTVIRKIVPDTSCLRTEVGSFALDVSPEGGSVIGYELSRDGKWITWNRNNLLWLPPRYRPRTFLADDERKLADVWGTTIAIGFESAQPLIITMAEGSDFQA</sequence>
<dbReference type="PROSITE" id="PS00678">
    <property type="entry name" value="WD_REPEATS_1"/>
    <property type="match status" value="2"/>
</dbReference>
<evidence type="ECO:0000256" key="3">
    <source>
        <dbReference type="PROSITE-ProRule" id="PRU00221"/>
    </source>
</evidence>
<reference evidence="4" key="1">
    <citation type="journal article" date="2021" name="Nat. Commun.">
        <title>Genetic determinants of endophytism in the Arabidopsis root mycobiome.</title>
        <authorList>
            <person name="Mesny F."/>
            <person name="Miyauchi S."/>
            <person name="Thiergart T."/>
            <person name="Pickel B."/>
            <person name="Atanasova L."/>
            <person name="Karlsson M."/>
            <person name="Huettel B."/>
            <person name="Barry K.W."/>
            <person name="Haridas S."/>
            <person name="Chen C."/>
            <person name="Bauer D."/>
            <person name="Andreopoulos W."/>
            <person name="Pangilinan J."/>
            <person name="LaButti K."/>
            <person name="Riley R."/>
            <person name="Lipzen A."/>
            <person name="Clum A."/>
            <person name="Drula E."/>
            <person name="Henrissat B."/>
            <person name="Kohler A."/>
            <person name="Grigoriev I.V."/>
            <person name="Martin F.M."/>
            <person name="Hacquard S."/>
        </authorList>
    </citation>
    <scope>NUCLEOTIDE SEQUENCE</scope>
    <source>
        <strain evidence="4">MPI-CAGE-CH-0235</strain>
    </source>
</reference>
<comment type="caution">
    <text evidence="4">The sequence shown here is derived from an EMBL/GenBank/DDBJ whole genome shotgun (WGS) entry which is preliminary data.</text>
</comment>
<feature type="repeat" description="WD" evidence="3">
    <location>
        <begin position="112"/>
        <end position="153"/>
    </location>
</feature>
<feature type="repeat" description="WD" evidence="3">
    <location>
        <begin position="335"/>
        <end position="375"/>
    </location>
</feature>
<keyword evidence="5" id="KW-1185">Reference proteome</keyword>
<dbReference type="OrthoDB" id="538223at2759"/>
<dbReference type="InterPro" id="IPR001680">
    <property type="entry name" value="WD40_rpt"/>
</dbReference>
<feature type="repeat" description="WD" evidence="3">
    <location>
        <begin position="28"/>
        <end position="69"/>
    </location>
</feature>
<feature type="repeat" description="WD" evidence="3">
    <location>
        <begin position="240"/>
        <end position="281"/>
    </location>
</feature>
<dbReference type="PROSITE" id="PS50082">
    <property type="entry name" value="WD_REPEATS_2"/>
    <property type="match status" value="9"/>
</dbReference>
<keyword evidence="1 3" id="KW-0853">WD repeat</keyword>
<keyword evidence="2" id="KW-0677">Repeat</keyword>
<dbReference type="Gene3D" id="2.130.10.10">
    <property type="entry name" value="YVTN repeat-like/Quinoprotein amine dehydrogenase"/>
    <property type="match status" value="6"/>
</dbReference>
<dbReference type="SMART" id="SM00320">
    <property type="entry name" value="WD40"/>
    <property type="match status" value="11"/>
</dbReference>
<dbReference type="InterPro" id="IPR036322">
    <property type="entry name" value="WD40_repeat_dom_sf"/>
</dbReference>
<protein>
    <submittedName>
        <fullName evidence="4">WD40-repeat-containing domain protein</fullName>
    </submittedName>
</protein>
<feature type="repeat" description="WD" evidence="3">
    <location>
        <begin position="154"/>
        <end position="195"/>
    </location>
</feature>
<dbReference type="PROSITE" id="PS50294">
    <property type="entry name" value="WD_REPEATS_REGION"/>
    <property type="match status" value="5"/>
</dbReference>
<dbReference type="InterPro" id="IPR015943">
    <property type="entry name" value="WD40/YVTN_repeat-like_dom_sf"/>
</dbReference>
<evidence type="ECO:0000313" key="4">
    <source>
        <dbReference type="EMBL" id="KAH7310876.1"/>
    </source>
</evidence>
<feature type="repeat" description="WD" evidence="3">
    <location>
        <begin position="196"/>
        <end position="228"/>
    </location>
</feature>
<dbReference type="InterPro" id="IPR020472">
    <property type="entry name" value="WD40_PAC1"/>
</dbReference>
<name>A0A8K0SKQ6_9HYPO</name>
<proteinExistence type="predicted"/>
<evidence type="ECO:0000256" key="2">
    <source>
        <dbReference type="ARBA" id="ARBA00022737"/>
    </source>
</evidence>
<dbReference type="CDD" id="cd00200">
    <property type="entry name" value="WD40"/>
    <property type="match status" value="1"/>
</dbReference>
<gene>
    <name evidence="4" type="ORF">B0I35DRAFT_358073</name>
</gene>
<dbReference type="AlphaFoldDB" id="A0A8K0SKQ6"/>
<accession>A0A8K0SKQ6</accession>
<evidence type="ECO:0000313" key="5">
    <source>
        <dbReference type="Proteomes" id="UP000813444"/>
    </source>
</evidence>
<dbReference type="PANTHER" id="PTHR44129">
    <property type="entry name" value="WD REPEAT-CONTAINING PROTEIN POP1"/>
    <property type="match status" value="1"/>
</dbReference>
<feature type="repeat" description="WD" evidence="3">
    <location>
        <begin position="282"/>
        <end position="323"/>
    </location>
</feature>
<dbReference type="InterPro" id="IPR019775">
    <property type="entry name" value="WD40_repeat_CS"/>
</dbReference>
<dbReference type="InterPro" id="IPR050349">
    <property type="entry name" value="WD_LIS1/nudF_dynein_reg"/>
</dbReference>
<dbReference type="Proteomes" id="UP000813444">
    <property type="component" value="Unassembled WGS sequence"/>
</dbReference>
<dbReference type="SUPFAM" id="SSF50978">
    <property type="entry name" value="WD40 repeat-like"/>
    <property type="match status" value="2"/>
</dbReference>